<dbReference type="STRING" id="933944.AN215_01780"/>
<evidence type="ECO:0000256" key="1">
    <source>
        <dbReference type="SAM" id="MobiDB-lite"/>
    </source>
</evidence>
<proteinExistence type="predicted"/>
<evidence type="ECO:0000313" key="2">
    <source>
        <dbReference type="EMBL" id="OEU93818.1"/>
    </source>
</evidence>
<reference evidence="2 3" key="1">
    <citation type="journal article" date="2016" name="Front. Microbiol.">
        <title>Comparative Genomics Analysis of Streptomyces Species Reveals Their Adaptation to the Marine Environment and Their Diversity at the Genomic Level.</title>
        <authorList>
            <person name="Tian X."/>
            <person name="Zhang Z."/>
            <person name="Yang T."/>
            <person name="Chen M."/>
            <person name="Li J."/>
            <person name="Chen F."/>
            <person name="Yang J."/>
            <person name="Li W."/>
            <person name="Zhang B."/>
            <person name="Zhang Z."/>
            <person name="Wu J."/>
            <person name="Zhang C."/>
            <person name="Long L."/>
            <person name="Xiao J."/>
        </authorList>
    </citation>
    <scope>NUCLEOTIDE SEQUENCE [LARGE SCALE GENOMIC DNA]</scope>
    <source>
        <strain evidence="2 3">SCSIO 10390</strain>
    </source>
</reference>
<dbReference type="AlphaFoldDB" id="A0A1E7JV29"/>
<comment type="caution">
    <text evidence="2">The sequence shown here is derived from an EMBL/GenBank/DDBJ whole genome shotgun (WGS) entry which is preliminary data.</text>
</comment>
<gene>
    <name evidence="2" type="ORF">AN215_01780</name>
</gene>
<dbReference type="SUPFAM" id="SSF53098">
    <property type="entry name" value="Ribonuclease H-like"/>
    <property type="match status" value="1"/>
</dbReference>
<dbReference type="EMBL" id="LJGT01000036">
    <property type="protein sequence ID" value="OEU93818.1"/>
    <property type="molecule type" value="Genomic_DNA"/>
</dbReference>
<organism evidence="2 3">
    <name type="scientific">Streptomyces abyssalis</name>
    <dbReference type="NCBI Taxonomy" id="933944"/>
    <lineage>
        <taxon>Bacteria</taxon>
        <taxon>Bacillati</taxon>
        <taxon>Actinomycetota</taxon>
        <taxon>Actinomycetes</taxon>
        <taxon>Kitasatosporales</taxon>
        <taxon>Streptomycetaceae</taxon>
        <taxon>Streptomyces</taxon>
    </lineage>
</organism>
<name>A0A1E7JV29_9ACTN</name>
<dbReference type="InterPro" id="IPR012337">
    <property type="entry name" value="RNaseH-like_sf"/>
</dbReference>
<dbReference type="InterPro" id="IPR036397">
    <property type="entry name" value="RNaseH_sf"/>
</dbReference>
<dbReference type="GO" id="GO:0003676">
    <property type="term" value="F:nucleic acid binding"/>
    <property type="evidence" value="ECO:0007669"/>
    <property type="project" value="InterPro"/>
</dbReference>
<dbReference type="Gene3D" id="3.30.420.10">
    <property type="entry name" value="Ribonuclease H-like superfamily/Ribonuclease H"/>
    <property type="match status" value="1"/>
</dbReference>
<dbReference type="Proteomes" id="UP000176087">
    <property type="component" value="Unassembled WGS sequence"/>
</dbReference>
<feature type="region of interest" description="Disordered" evidence="1">
    <location>
        <begin position="1"/>
        <end position="22"/>
    </location>
</feature>
<evidence type="ECO:0000313" key="3">
    <source>
        <dbReference type="Proteomes" id="UP000176087"/>
    </source>
</evidence>
<accession>A0A1E7JV29</accession>
<keyword evidence="3" id="KW-1185">Reference proteome</keyword>
<protein>
    <submittedName>
        <fullName evidence="2">Uncharacterized protein</fullName>
    </submittedName>
</protein>
<sequence>MALDARRPAPQPGTATGPDPEHDRLHAAAVAAQQAVAAPVETHTLPAAPGAGEGHQAYVVARSLASHATGKPLVVMDAPYDLTLLDRELRRHRNTPLTGCLGTRSMCVIDPVLLHRRLNRTSAAPAQCRGLAALCDHYGVPAPADSAPEGAAAATLALARALGRHFAPQLAGLTPPALHTLQAIWFAAEARGPGAWFTSGTRKPADHIWPLRPMTAA</sequence>